<dbReference type="EMBL" id="VDMD01000003">
    <property type="protein sequence ID" value="TRM66464.1"/>
    <property type="molecule type" value="Genomic_DNA"/>
</dbReference>
<feature type="region of interest" description="Disordered" evidence="1">
    <location>
        <begin position="1"/>
        <end position="20"/>
    </location>
</feature>
<evidence type="ECO:0000313" key="3">
    <source>
        <dbReference type="Proteomes" id="UP000320762"/>
    </source>
</evidence>
<dbReference type="AlphaFoldDB" id="A0A550CNZ1"/>
<evidence type="ECO:0000256" key="1">
    <source>
        <dbReference type="SAM" id="MobiDB-lite"/>
    </source>
</evidence>
<proteinExistence type="predicted"/>
<dbReference type="Proteomes" id="UP000320762">
    <property type="component" value="Unassembled WGS sequence"/>
</dbReference>
<gene>
    <name evidence="2" type="ORF">BD626DRAFT_482701</name>
</gene>
<evidence type="ECO:0000313" key="2">
    <source>
        <dbReference type="EMBL" id="TRM66464.1"/>
    </source>
</evidence>
<accession>A0A550CNZ1</accession>
<organism evidence="2 3">
    <name type="scientific">Schizophyllum amplum</name>
    <dbReference type="NCBI Taxonomy" id="97359"/>
    <lineage>
        <taxon>Eukaryota</taxon>
        <taxon>Fungi</taxon>
        <taxon>Dikarya</taxon>
        <taxon>Basidiomycota</taxon>
        <taxon>Agaricomycotina</taxon>
        <taxon>Agaricomycetes</taxon>
        <taxon>Agaricomycetidae</taxon>
        <taxon>Agaricales</taxon>
        <taxon>Schizophyllaceae</taxon>
        <taxon>Schizophyllum</taxon>
    </lineage>
</organism>
<protein>
    <submittedName>
        <fullName evidence="2">Uncharacterized protein</fullName>
    </submittedName>
</protein>
<keyword evidence="3" id="KW-1185">Reference proteome</keyword>
<reference evidence="2 3" key="1">
    <citation type="journal article" date="2019" name="New Phytol.">
        <title>Comparative genomics reveals unique wood-decay strategies and fruiting body development in the Schizophyllaceae.</title>
        <authorList>
            <person name="Almasi E."/>
            <person name="Sahu N."/>
            <person name="Krizsan K."/>
            <person name="Balint B."/>
            <person name="Kovacs G.M."/>
            <person name="Kiss B."/>
            <person name="Cseklye J."/>
            <person name="Drula E."/>
            <person name="Henrissat B."/>
            <person name="Nagy I."/>
            <person name="Chovatia M."/>
            <person name="Adam C."/>
            <person name="LaButti K."/>
            <person name="Lipzen A."/>
            <person name="Riley R."/>
            <person name="Grigoriev I.V."/>
            <person name="Nagy L.G."/>
        </authorList>
    </citation>
    <scope>NUCLEOTIDE SEQUENCE [LARGE SCALE GENOMIC DNA]</scope>
    <source>
        <strain evidence="2 3">NL-1724</strain>
    </source>
</reference>
<comment type="caution">
    <text evidence="2">The sequence shown here is derived from an EMBL/GenBank/DDBJ whole genome shotgun (WGS) entry which is preliminary data.</text>
</comment>
<name>A0A550CNZ1_9AGAR</name>
<sequence>MVLSLRTETRRTPHPTSSSVVLGKLPASGKRLSHHGAFERMSRAELEDFATNQQRILPSPPLLPPLLLSLPLISTHLIYLLMLSCPLLLSLLPSSPVFFPPVASVAFTLDTGHARTYSWHWTLRLPNFDSSGSQVASAHKARSLWLTRLECFGSRGSTASARAVCLSS</sequence>